<reference evidence="2 3" key="1">
    <citation type="submission" date="2019-01" db="EMBL/GenBank/DDBJ databases">
        <title>Nocardioides guangzhouensis sp. nov., an actinobacterium isolated from soil.</title>
        <authorList>
            <person name="Fu Y."/>
            <person name="Cai Y."/>
            <person name="Lin Z."/>
            <person name="Chen P."/>
        </authorList>
    </citation>
    <scope>NUCLEOTIDE SEQUENCE [LARGE SCALE GENOMIC DNA]</scope>
    <source>
        <strain evidence="2 3">NBRC 105384</strain>
    </source>
</reference>
<dbReference type="EMBL" id="SDPU01000011">
    <property type="protein sequence ID" value="RYU14341.1"/>
    <property type="molecule type" value="Genomic_DNA"/>
</dbReference>
<keyword evidence="3" id="KW-1185">Reference proteome</keyword>
<keyword evidence="1" id="KW-0812">Transmembrane</keyword>
<evidence type="ECO:0000313" key="2">
    <source>
        <dbReference type="EMBL" id="RYU14341.1"/>
    </source>
</evidence>
<feature type="transmembrane region" description="Helical" evidence="1">
    <location>
        <begin position="96"/>
        <end position="117"/>
    </location>
</feature>
<evidence type="ECO:0008006" key="4">
    <source>
        <dbReference type="Google" id="ProtNLM"/>
    </source>
</evidence>
<dbReference type="Proteomes" id="UP000291189">
    <property type="component" value="Unassembled WGS sequence"/>
</dbReference>
<protein>
    <recommendedName>
        <fullName evidence="4">DUF3995 domain-containing protein</fullName>
    </recommendedName>
</protein>
<comment type="caution">
    <text evidence="2">The sequence shown here is derived from an EMBL/GenBank/DDBJ whole genome shotgun (WGS) entry which is preliminary data.</text>
</comment>
<accession>A0A4Q5J954</accession>
<organism evidence="2 3">
    <name type="scientific">Nocardioides iriomotensis</name>
    <dbReference type="NCBI Taxonomy" id="715784"/>
    <lineage>
        <taxon>Bacteria</taxon>
        <taxon>Bacillati</taxon>
        <taxon>Actinomycetota</taxon>
        <taxon>Actinomycetes</taxon>
        <taxon>Propionibacteriales</taxon>
        <taxon>Nocardioidaceae</taxon>
        <taxon>Nocardioides</taxon>
    </lineage>
</organism>
<name>A0A4Q5J954_9ACTN</name>
<feature type="transmembrane region" description="Helical" evidence="1">
    <location>
        <begin position="73"/>
        <end position="90"/>
    </location>
</feature>
<feature type="transmembrane region" description="Helical" evidence="1">
    <location>
        <begin position="47"/>
        <end position="66"/>
    </location>
</feature>
<evidence type="ECO:0000256" key="1">
    <source>
        <dbReference type="SAM" id="Phobius"/>
    </source>
</evidence>
<dbReference type="RefSeq" id="WP_129985555.1">
    <property type="nucleotide sequence ID" value="NZ_SDPU01000011.1"/>
</dbReference>
<gene>
    <name evidence="2" type="ORF">ETU37_03820</name>
</gene>
<keyword evidence="1" id="KW-1133">Transmembrane helix</keyword>
<proteinExistence type="predicted"/>
<keyword evidence="1" id="KW-0472">Membrane</keyword>
<evidence type="ECO:0000313" key="3">
    <source>
        <dbReference type="Proteomes" id="UP000291189"/>
    </source>
</evidence>
<dbReference type="AlphaFoldDB" id="A0A4Q5J954"/>
<sequence>MLFLFFGLLIAAHGLYMVVLPSAEPDHWRAYTSDPDVVAYLADDFRASGGMEMALGALTIFVAVRWFRAGDPWAWWAFWIFPALFVWGMLTTWAVVLWLALFLAAVVTLVGTYSQFFRGPHRTRSSQD</sequence>